<dbReference type="GO" id="GO:0046930">
    <property type="term" value="C:pore complex"/>
    <property type="evidence" value="ECO:0007669"/>
    <property type="project" value="UniProtKB-KW"/>
</dbReference>
<dbReference type="GO" id="GO:0009279">
    <property type="term" value="C:cell outer membrane"/>
    <property type="evidence" value="ECO:0007669"/>
    <property type="project" value="UniProtKB-SubCell"/>
</dbReference>
<sequence length="391" mass="41398">MKHSFATTAVPACVRLLPLTALCAALLPLGAAHAEAPTSSVTLYGVIDTGLAYTRISNFEGQGRARKSGLISGGQADSLWGLRGAEDLGDGLSATFTLESGFDANSGNAEEEGRLFNYAAWLGLNHADYGELRFGRQNTVAQQAASGVELAGWKDFGLGATFKAADNYQLSNTVNYFSPDFGGLKLGLGYSFNADESSDFDSARQARELSAALSYEDGPLYVALTYDRLQPKDSGSVGLNQPDAWQLGASYDFGPVKLAGGWSRQKNGFVGLNGDEYANANPDRPGLGGLGPNEFVDGGRLQSWYAGATIPLGGGDLTLQWSLASPDWDWQGSGDKAKNIQVYTIGYSYSLSPRTSVYAFAGRMKNASTEALLTPDNPTTTRVAVGLTHAF</sequence>
<dbReference type="InterPro" id="IPR002299">
    <property type="entry name" value="Porin_Neis"/>
</dbReference>
<evidence type="ECO:0000256" key="10">
    <source>
        <dbReference type="ARBA" id="ARBA00023237"/>
    </source>
</evidence>
<name>A0A2V1JWF7_9BURK</name>
<feature type="signal peptide" evidence="11">
    <location>
        <begin position="1"/>
        <end position="34"/>
    </location>
</feature>
<comment type="subcellular location">
    <subcellularLocation>
        <location evidence="1">Cell outer membrane</location>
        <topology evidence="1">Multi-pass membrane protein</topology>
    </subcellularLocation>
</comment>
<evidence type="ECO:0000256" key="9">
    <source>
        <dbReference type="ARBA" id="ARBA00023136"/>
    </source>
</evidence>
<keyword evidence="4" id="KW-1134">Transmembrane beta strand</keyword>
<dbReference type="GO" id="GO:0006811">
    <property type="term" value="P:monoatomic ion transport"/>
    <property type="evidence" value="ECO:0007669"/>
    <property type="project" value="UniProtKB-KW"/>
</dbReference>
<keyword evidence="6 11" id="KW-0732">Signal</keyword>
<organism evidence="13 14">
    <name type="scientific">Corticimicrobacter populi</name>
    <dbReference type="NCBI Taxonomy" id="2175229"/>
    <lineage>
        <taxon>Bacteria</taxon>
        <taxon>Pseudomonadati</taxon>
        <taxon>Pseudomonadota</taxon>
        <taxon>Betaproteobacteria</taxon>
        <taxon>Burkholderiales</taxon>
        <taxon>Alcaligenaceae</taxon>
        <taxon>Corticimicrobacter</taxon>
    </lineage>
</organism>
<dbReference type="InterPro" id="IPR050298">
    <property type="entry name" value="Gram-neg_bact_OMP"/>
</dbReference>
<proteinExistence type="predicted"/>
<evidence type="ECO:0000256" key="5">
    <source>
        <dbReference type="ARBA" id="ARBA00022692"/>
    </source>
</evidence>
<dbReference type="Pfam" id="PF13609">
    <property type="entry name" value="Porin_4"/>
    <property type="match status" value="1"/>
</dbReference>
<dbReference type="RefSeq" id="WP_109062107.1">
    <property type="nucleotide sequence ID" value="NZ_QETA01000004.1"/>
</dbReference>
<keyword evidence="10" id="KW-0998">Cell outer membrane</keyword>
<evidence type="ECO:0000256" key="4">
    <source>
        <dbReference type="ARBA" id="ARBA00022452"/>
    </source>
</evidence>
<accession>A0A2V1JWF7</accession>
<dbReference type="InterPro" id="IPR033900">
    <property type="entry name" value="Gram_neg_porin_domain"/>
</dbReference>
<evidence type="ECO:0000256" key="2">
    <source>
        <dbReference type="ARBA" id="ARBA00011233"/>
    </source>
</evidence>
<evidence type="ECO:0000313" key="13">
    <source>
        <dbReference type="EMBL" id="PWF22582.1"/>
    </source>
</evidence>
<evidence type="ECO:0000256" key="1">
    <source>
        <dbReference type="ARBA" id="ARBA00004571"/>
    </source>
</evidence>
<keyword evidence="5" id="KW-0812">Transmembrane</keyword>
<protein>
    <submittedName>
        <fullName evidence="13">Porin</fullName>
    </submittedName>
</protein>
<evidence type="ECO:0000256" key="8">
    <source>
        <dbReference type="ARBA" id="ARBA00023114"/>
    </source>
</evidence>
<gene>
    <name evidence="13" type="ORF">DD235_10885</name>
</gene>
<keyword evidence="7" id="KW-0406">Ion transport</keyword>
<reference evidence="14" key="1">
    <citation type="submission" date="2018-05" db="EMBL/GenBank/DDBJ databases">
        <authorList>
            <person name="Li Y."/>
        </authorList>
    </citation>
    <scope>NUCLEOTIDE SEQUENCE [LARGE SCALE GENOMIC DNA]</scope>
    <source>
        <strain evidence="14">3d-2-2</strain>
    </source>
</reference>
<dbReference type="Gene3D" id="2.40.160.10">
    <property type="entry name" value="Porin"/>
    <property type="match status" value="1"/>
</dbReference>
<dbReference type="PANTHER" id="PTHR34501">
    <property type="entry name" value="PROTEIN YDDL-RELATED"/>
    <property type="match status" value="1"/>
</dbReference>
<evidence type="ECO:0000256" key="3">
    <source>
        <dbReference type="ARBA" id="ARBA00022448"/>
    </source>
</evidence>
<comment type="caution">
    <text evidence="13">The sequence shown here is derived from an EMBL/GenBank/DDBJ whole genome shotgun (WGS) entry which is preliminary data.</text>
</comment>
<dbReference type="EMBL" id="QETA01000004">
    <property type="protein sequence ID" value="PWF22582.1"/>
    <property type="molecule type" value="Genomic_DNA"/>
</dbReference>
<evidence type="ECO:0000256" key="7">
    <source>
        <dbReference type="ARBA" id="ARBA00023065"/>
    </source>
</evidence>
<dbReference type="CDD" id="cd00342">
    <property type="entry name" value="gram_neg_porins"/>
    <property type="match status" value="1"/>
</dbReference>
<dbReference type="AlphaFoldDB" id="A0A2V1JWF7"/>
<evidence type="ECO:0000256" key="11">
    <source>
        <dbReference type="SAM" id="SignalP"/>
    </source>
</evidence>
<keyword evidence="8" id="KW-0626">Porin</keyword>
<evidence type="ECO:0000313" key="14">
    <source>
        <dbReference type="Proteomes" id="UP000245212"/>
    </source>
</evidence>
<dbReference type="PANTHER" id="PTHR34501:SF9">
    <property type="entry name" value="MAJOR OUTER MEMBRANE PROTEIN P.IA"/>
    <property type="match status" value="1"/>
</dbReference>
<dbReference type="GO" id="GO:0015288">
    <property type="term" value="F:porin activity"/>
    <property type="evidence" value="ECO:0007669"/>
    <property type="project" value="UniProtKB-KW"/>
</dbReference>
<dbReference type="InterPro" id="IPR023614">
    <property type="entry name" value="Porin_dom_sf"/>
</dbReference>
<dbReference type="SUPFAM" id="SSF56935">
    <property type="entry name" value="Porins"/>
    <property type="match status" value="1"/>
</dbReference>
<feature type="chain" id="PRO_5015868668" evidence="11">
    <location>
        <begin position="35"/>
        <end position="391"/>
    </location>
</feature>
<comment type="subunit">
    <text evidence="2">Homotrimer.</text>
</comment>
<keyword evidence="9" id="KW-0472">Membrane</keyword>
<dbReference type="Proteomes" id="UP000245212">
    <property type="component" value="Unassembled WGS sequence"/>
</dbReference>
<keyword evidence="3" id="KW-0813">Transport</keyword>
<evidence type="ECO:0000259" key="12">
    <source>
        <dbReference type="Pfam" id="PF13609"/>
    </source>
</evidence>
<dbReference type="PRINTS" id="PR00184">
    <property type="entry name" value="NEISSPPORIN"/>
</dbReference>
<keyword evidence="14" id="KW-1185">Reference proteome</keyword>
<feature type="domain" description="Porin" evidence="12">
    <location>
        <begin position="21"/>
        <end position="366"/>
    </location>
</feature>
<evidence type="ECO:0000256" key="6">
    <source>
        <dbReference type="ARBA" id="ARBA00022729"/>
    </source>
</evidence>